<reference evidence="2" key="1">
    <citation type="submission" date="2022-06" db="EMBL/GenBank/DDBJ databases">
        <title>Uncovering the hologenomic basis of an extraordinary plant invasion.</title>
        <authorList>
            <person name="Bieker V.C."/>
            <person name="Martin M.D."/>
            <person name="Gilbert T."/>
            <person name="Hodgins K."/>
            <person name="Battlay P."/>
            <person name="Petersen B."/>
            <person name="Wilson J."/>
        </authorList>
    </citation>
    <scope>NUCLEOTIDE SEQUENCE</scope>
    <source>
        <strain evidence="2">AA19_3_7</strain>
        <tissue evidence="2">Leaf</tissue>
    </source>
</reference>
<dbReference type="EMBL" id="JAMZMK010009146">
    <property type="protein sequence ID" value="KAI7737018.1"/>
    <property type="molecule type" value="Genomic_DNA"/>
</dbReference>
<evidence type="ECO:0000313" key="2">
    <source>
        <dbReference type="EMBL" id="KAI7737018.1"/>
    </source>
</evidence>
<protein>
    <recommendedName>
        <fullName evidence="4">Hydroxyproline-rich glycoprotein family protein</fullName>
    </recommendedName>
</protein>
<feature type="compositionally biased region" description="Polar residues" evidence="1">
    <location>
        <begin position="52"/>
        <end position="75"/>
    </location>
</feature>
<feature type="compositionally biased region" description="Pro residues" evidence="1">
    <location>
        <begin position="1"/>
        <end position="12"/>
    </location>
</feature>
<dbReference type="PANTHER" id="PTHR37256:SF1">
    <property type="entry name" value="MYB-LIKE PROTEIN A"/>
    <property type="match status" value="1"/>
</dbReference>
<keyword evidence="3" id="KW-1185">Reference proteome</keyword>
<evidence type="ECO:0008006" key="4">
    <source>
        <dbReference type="Google" id="ProtNLM"/>
    </source>
</evidence>
<dbReference type="AlphaFoldDB" id="A0AAD5C9C4"/>
<feature type="region of interest" description="Disordered" evidence="1">
    <location>
        <begin position="1"/>
        <end position="28"/>
    </location>
</feature>
<gene>
    <name evidence="2" type="ORF">M8C21_016200</name>
</gene>
<organism evidence="2 3">
    <name type="scientific">Ambrosia artemisiifolia</name>
    <name type="common">Common ragweed</name>
    <dbReference type="NCBI Taxonomy" id="4212"/>
    <lineage>
        <taxon>Eukaryota</taxon>
        <taxon>Viridiplantae</taxon>
        <taxon>Streptophyta</taxon>
        <taxon>Embryophyta</taxon>
        <taxon>Tracheophyta</taxon>
        <taxon>Spermatophyta</taxon>
        <taxon>Magnoliopsida</taxon>
        <taxon>eudicotyledons</taxon>
        <taxon>Gunneridae</taxon>
        <taxon>Pentapetalae</taxon>
        <taxon>asterids</taxon>
        <taxon>campanulids</taxon>
        <taxon>Asterales</taxon>
        <taxon>Asteraceae</taxon>
        <taxon>Asteroideae</taxon>
        <taxon>Heliantheae alliance</taxon>
        <taxon>Heliantheae</taxon>
        <taxon>Ambrosia</taxon>
    </lineage>
</organism>
<dbReference type="PANTHER" id="PTHR37256">
    <property type="entry name" value="E1A-BINDING PROTEIN P400-LIKE"/>
    <property type="match status" value="1"/>
</dbReference>
<proteinExistence type="predicted"/>
<sequence>QQSLPVPPPPPYKKQVRRRQQTSKPYQERLLNMAEARREIVTALKFHRASMKQRQTANNNRLPDQSPSPYPSTLSCSPSVPHYWPIPTTTPSHVNENLDFTLPNQTLGLNLNFHDFKNLDANLYLNYSTSSSASSSSSPSTSSTAAISLVTEQMGQMAADIPEEEVVTTTSSSTATSTTSSSMSLHHAMDNEGMEEIRSLGEQHQLEWDDTVNLLMSARWFKFLNTFEMEQEDGNFEQVMEFPYCMDIGEIEGMDEEWLA</sequence>
<name>A0AAD5C9C4_AMBAR</name>
<accession>A0AAD5C9C4</accession>
<evidence type="ECO:0000256" key="1">
    <source>
        <dbReference type="SAM" id="MobiDB-lite"/>
    </source>
</evidence>
<comment type="caution">
    <text evidence="2">The sequence shown here is derived from an EMBL/GenBank/DDBJ whole genome shotgun (WGS) entry which is preliminary data.</text>
</comment>
<evidence type="ECO:0000313" key="3">
    <source>
        <dbReference type="Proteomes" id="UP001206925"/>
    </source>
</evidence>
<feature type="region of interest" description="Disordered" evidence="1">
    <location>
        <begin position="50"/>
        <end position="75"/>
    </location>
</feature>
<feature type="non-terminal residue" evidence="2">
    <location>
        <position position="260"/>
    </location>
</feature>
<dbReference type="Proteomes" id="UP001206925">
    <property type="component" value="Unassembled WGS sequence"/>
</dbReference>